<protein>
    <recommendedName>
        <fullName evidence="4">NADH dehydrogenase subunit 6</fullName>
    </recommendedName>
</protein>
<comment type="caution">
    <text evidence="2">The sequence shown here is derived from an EMBL/GenBank/DDBJ whole genome shotgun (WGS) entry which is preliminary data.</text>
</comment>
<evidence type="ECO:0000256" key="1">
    <source>
        <dbReference type="SAM" id="Phobius"/>
    </source>
</evidence>
<feature type="transmembrane region" description="Helical" evidence="1">
    <location>
        <begin position="43"/>
        <end position="66"/>
    </location>
</feature>
<evidence type="ECO:0000313" key="2">
    <source>
        <dbReference type="EMBL" id="MEQ2264495.1"/>
    </source>
</evidence>
<gene>
    <name evidence="2" type="ORF">XENORESO_010306</name>
</gene>
<dbReference type="EMBL" id="JAHRIM010030348">
    <property type="protein sequence ID" value="MEQ2264495.1"/>
    <property type="molecule type" value="Genomic_DNA"/>
</dbReference>
<proteinExistence type="predicted"/>
<name>A0ABV0W4X3_9TELE</name>
<keyword evidence="3" id="KW-1185">Reference proteome</keyword>
<keyword evidence="1" id="KW-1133">Transmembrane helix</keyword>
<keyword evidence="1" id="KW-0812">Transmembrane</keyword>
<evidence type="ECO:0008006" key="4">
    <source>
        <dbReference type="Google" id="ProtNLM"/>
    </source>
</evidence>
<accession>A0ABV0W4X3</accession>
<feature type="transmembrane region" description="Helical" evidence="1">
    <location>
        <begin position="12"/>
        <end position="31"/>
    </location>
</feature>
<evidence type="ECO:0000313" key="3">
    <source>
        <dbReference type="Proteomes" id="UP001444071"/>
    </source>
</evidence>
<keyword evidence="1" id="KW-0472">Membrane</keyword>
<sequence>MLYPASVCVFEFVFLFILPGLVLVFFCLPQPSLHLFLVSPNYLVLFFIDSPSISCLYLSSLVAFVPHCVLGRTYLCVLVVPGLVSYVLAWFWFPCLVYE</sequence>
<reference evidence="2 3" key="1">
    <citation type="submission" date="2021-06" db="EMBL/GenBank/DDBJ databases">
        <authorList>
            <person name="Palmer J.M."/>
        </authorList>
    </citation>
    <scope>NUCLEOTIDE SEQUENCE [LARGE SCALE GENOMIC DNA]</scope>
    <source>
        <strain evidence="2 3">XR_2019</strain>
        <tissue evidence="2">Muscle</tissue>
    </source>
</reference>
<organism evidence="2 3">
    <name type="scientific">Xenotaenia resolanae</name>
    <dbReference type="NCBI Taxonomy" id="208358"/>
    <lineage>
        <taxon>Eukaryota</taxon>
        <taxon>Metazoa</taxon>
        <taxon>Chordata</taxon>
        <taxon>Craniata</taxon>
        <taxon>Vertebrata</taxon>
        <taxon>Euteleostomi</taxon>
        <taxon>Actinopterygii</taxon>
        <taxon>Neopterygii</taxon>
        <taxon>Teleostei</taxon>
        <taxon>Neoteleostei</taxon>
        <taxon>Acanthomorphata</taxon>
        <taxon>Ovalentaria</taxon>
        <taxon>Atherinomorphae</taxon>
        <taxon>Cyprinodontiformes</taxon>
        <taxon>Goodeidae</taxon>
        <taxon>Xenotaenia</taxon>
    </lineage>
</organism>
<feature type="transmembrane region" description="Helical" evidence="1">
    <location>
        <begin position="73"/>
        <end position="93"/>
    </location>
</feature>
<dbReference type="Proteomes" id="UP001444071">
    <property type="component" value="Unassembled WGS sequence"/>
</dbReference>